<reference evidence="2 3" key="1">
    <citation type="submission" date="2015-08" db="EMBL/GenBank/DDBJ databases">
        <title>Draft Genome Sequence of Bacillus vietnamensis UCD-SED5.</title>
        <authorList>
            <person name="Lee R.D."/>
            <person name="Jospin G."/>
            <person name="Lang J.M."/>
            <person name="Coil D.A."/>
            <person name="Eisen J.A."/>
        </authorList>
    </citation>
    <scope>NUCLEOTIDE SEQUENCE [LARGE SCALE GENOMIC DNA]</scope>
    <source>
        <strain evidence="2 3">UCD-SED5</strain>
    </source>
</reference>
<keyword evidence="1" id="KW-0812">Transmembrane</keyword>
<dbReference type="Pfam" id="PF05145">
    <property type="entry name" value="AbrB"/>
    <property type="match status" value="1"/>
</dbReference>
<evidence type="ECO:0000313" key="3">
    <source>
        <dbReference type="Proteomes" id="UP000050398"/>
    </source>
</evidence>
<keyword evidence="1" id="KW-1133">Transmembrane helix</keyword>
<feature type="transmembrane region" description="Helical" evidence="1">
    <location>
        <begin position="144"/>
        <end position="165"/>
    </location>
</feature>
<keyword evidence="1" id="KW-0472">Membrane</keyword>
<feature type="transmembrane region" description="Helical" evidence="1">
    <location>
        <begin position="12"/>
        <end position="36"/>
    </location>
</feature>
<dbReference type="GO" id="GO:0010468">
    <property type="term" value="P:regulation of gene expression"/>
    <property type="evidence" value="ECO:0007669"/>
    <property type="project" value="InterPro"/>
</dbReference>
<feature type="transmembrane region" description="Helical" evidence="1">
    <location>
        <begin position="295"/>
        <end position="319"/>
    </location>
</feature>
<dbReference type="GO" id="GO:0016020">
    <property type="term" value="C:membrane"/>
    <property type="evidence" value="ECO:0007669"/>
    <property type="project" value="InterPro"/>
</dbReference>
<dbReference type="Proteomes" id="UP000050398">
    <property type="component" value="Unassembled WGS sequence"/>
</dbReference>
<dbReference type="PANTHER" id="PTHR38457:SF1">
    <property type="entry name" value="REGULATOR ABRB-RELATED"/>
    <property type="match status" value="1"/>
</dbReference>
<accession>A0A0P6W3G8</accession>
<dbReference type="eggNOG" id="COG3180">
    <property type="taxonomic scope" value="Bacteria"/>
</dbReference>
<dbReference type="InterPro" id="IPR007820">
    <property type="entry name" value="AbrB_fam"/>
</dbReference>
<dbReference type="PATRIC" id="fig|218284.4.peg.2332"/>
<feature type="transmembrane region" description="Helical" evidence="1">
    <location>
        <begin position="267"/>
        <end position="289"/>
    </location>
</feature>
<evidence type="ECO:0000313" key="2">
    <source>
        <dbReference type="EMBL" id="KPL60668.1"/>
    </source>
</evidence>
<feature type="transmembrane region" description="Helical" evidence="1">
    <location>
        <begin position="331"/>
        <end position="349"/>
    </location>
</feature>
<dbReference type="AlphaFoldDB" id="A0A0P6W3G8"/>
<dbReference type="PIRSF" id="PIRSF038991">
    <property type="entry name" value="Protein_AbrB"/>
    <property type="match status" value="1"/>
</dbReference>
<dbReference type="PANTHER" id="PTHR38457">
    <property type="entry name" value="REGULATOR ABRB-RELATED"/>
    <property type="match status" value="1"/>
</dbReference>
<dbReference type="InterPro" id="IPR017516">
    <property type="entry name" value="AbrB_dup"/>
</dbReference>
<dbReference type="NCBIfam" id="TIGR03082">
    <property type="entry name" value="Gneg_AbrB_dup"/>
    <property type="match status" value="2"/>
</dbReference>
<gene>
    <name evidence="2" type="ORF">AM506_06045</name>
</gene>
<feature type="transmembrane region" description="Helical" evidence="1">
    <location>
        <begin position="235"/>
        <end position="255"/>
    </location>
</feature>
<sequence>MERVFNMHPILLAFIAGVIGGGVFTLLHLPLSWLLGSMVSVFLINKWTKIELAWPSYLRDLGLIIVGYAIGQSFSQKTMIEIFTQLPSMLTMTVAIIAFSMVLAYITSKMTGIGLSSTITGSIPGGLSQMVALGEEMKNVDLTVVTILQVIRLLSVIFVVPFLVFSPLLAGGGTGSGPAARQIEIPSFHLGFVVFFLIAIGAGFLARRIHLPTPTLLGPILVIGGFMVAELPVPHMPGLFIILAQLSLGIYFSFMMNFSSSKSMGKFILWSLFTSLCLLLGCVGLSFILSRWHDVSFLTAFISMAPGGMAEMALVGQAVNADLSIITGYHLFRILFILFIIPAILRGLFKLSIFQKGNHY</sequence>
<evidence type="ECO:0000256" key="1">
    <source>
        <dbReference type="SAM" id="Phobius"/>
    </source>
</evidence>
<feature type="transmembrane region" description="Helical" evidence="1">
    <location>
        <begin position="112"/>
        <end position="132"/>
    </location>
</feature>
<protein>
    <recommendedName>
        <fullName evidence="4">Ammonia monooxygenase</fullName>
    </recommendedName>
</protein>
<comment type="caution">
    <text evidence="2">The sequence shown here is derived from an EMBL/GenBank/DDBJ whole genome shotgun (WGS) entry which is preliminary data.</text>
</comment>
<feature type="transmembrane region" description="Helical" evidence="1">
    <location>
        <begin position="86"/>
        <end position="106"/>
    </location>
</feature>
<evidence type="ECO:0008006" key="4">
    <source>
        <dbReference type="Google" id="ProtNLM"/>
    </source>
</evidence>
<feature type="transmembrane region" description="Helical" evidence="1">
    <location>
        <begin position="185"/>
        <end position="206"/>
    </location>
</feature>
<proteinExistence type="predicted"/>
<feature type="transmembrane region" description="Helical" evidence="1">
    <location>
        <begin position="213"/>
        <end position="229"/>
    </location>
</feature>
<organism evidence="2 3">
    <name type="scientific">Rossellomorea vietnamensis</name>
    <dbReference type="NCBI Taxonomy" id="218284"/>
    <lineage>
        <taxon>Bacteria</taxon>
        <taxon>Bacillati</taxon>
        <taxon>Bacillota</taxon>
        <taxon>Bacilli</taxon>
        <taxon>Bacillales</taxon>
        <taxon>Bacillaceae</taxon>
        <taxon>Rossellomorea</taxon>
    </lineage>
</organism>
<name>A0A0P6W3G8_9BACI</name>
<dbReference type="EMBL" id="LIXZ01000003">
    <property type="protein sequence ID" value="KPL60668.1"/>
    <property type="molecule type" value="Genomic_DNA"/>
</dbReference>